<name>A0ABQ9AJ32_9ROSI</name>
<sequence length="53" mass="5972">MLNSRLVLMIILRLITLLTMTPKILISWQHFELGVPPEKTRVNVVVESSIGNG</sequence>
<evidence type="ECO:0000313" key="2">
    <source>
        <dbReference type="EMBL" id="KAJ6340036.1"/>
    </source>
</evidence>
<gene>
    <name evidence="2" type="ORF">OIU77_007894</name>
</gene>
<evidence type="ECO:0000313" key="3">
    <source>
        <dbReference type="Proteomes" id="UP001141253"/>
    </source>
</evidence>
<reference evidence="2" key="2">
    <citation type="journal article" date="2023" name="Int. J. Mol. Sci.">
        <title>De Novo Assembly and Annotation of 11 Diverse Shrub Willow (Salix) Genomes Reveals Novel Gene Organization in Sex-Linked Regions.</title>
        <authorList>
            <person name="Hyden B."/>
            <person name="Feng K."/>
            <person name="Yates T.B."/>
            <person name="Jawdy S."/>
            <person name="Cereghino C."/>
            <person name="Smart L.B."/>
            <person name="Muchero W."/>
        </authorList>
    </citation>
    <scope>NUCLEOTIDE SEQUENCE</scope>
    <source>
        <tissue evidence="2">Shoot tip</tissue>
    </source>
</reference>
<proteinExistence type="predicted"/>
<organism evidence="2 3">
    <name type="scientific">Salix suchowensis</name>
    <dbReference type="NCBI Taxonomy" id="1278906"/>
    <lineage>
        <taxon>Eukaryota</taxon>
        <taxon>Viridiplantae</taxon>
        <taxon>Streptophyta</taxon>
        <taxon>Embryophyta</taxon>
        <taxon>Tracheophyta</taxon>
        <taxon>Spermatophyta</taxon>
        <taxon>Magnoliopsida</taxon>
        <taxon>eudicotyledons</taxon>
        <taxon>Gunneridae</taxon>
        <taxon>Pentapetalae</taxon>
        <taxon>rosids</taxon>
        <taxon>fabids</taxon>
        <taxon>Malpighiales</taxon>
        <taxon>Salicaceae</taxon>
        <taxon>Saliceae</taxon>
        <taxon>Salix</taxon>
    </lineage>
</organism>
<keyword evidence="3" id="KW-1185">Reference proteome</keyword>
<dbReference type="Proteomes" id="UP001141253">
    <property type="component" value="Chromosome 15W"/>
</dbReference>
<feature type="chain" id="PRO_5045831858" evidence="1">
    <location>
        <begin position="22"/>
        <end position="53"/>
    </location>
</feature>
<accession>A0ABQ9AJ32</accession>
<comment type="caution">
    <text evidence="2">The sequence shown here is derived from an EMBL/GenBank/DDBJ whole genome shotgun (WGS) entry which is preliminary data.</text>
</comment>
<feature type="non-terminal residue" evidence="2">
    <location>
        <position position="53"/>
    </location>
</feature>
<keyword evidence="1" id="KW-0732">Signal</keyword>
<protein>
    <submittedName>
        <fullName evidence="2">Uncharacterized protein</fullName>
    </submittedName>
</protein>
<evidence type="ECO:0000256" key="1">
    <source>
        <dbReference type="SAM" id="SignalP"/>
    </source>
</evidence>
<reference evidence="2" key="1">
    <citation type="submission" date="2022-10" db="EMBL/GenBank/DDBJ databases">
        <authorList>
            <person name="Hyden B.L."/>
            <person name="Feng K."/>
            <person name="Yates T."/>
            <person name="Jawdy S."/>
            <person name="Smart L.B."/>
            <person name="Muchero W."/>
        </authorList>
    </citation>
    <scope>NUCLEOTIDE SEQUENCE</scope>
    <source>
        <tissue evidence="2">Shoot tip</tissue>
    </source>
</reference>
<dbReference type="EMBL" id="JAPFFI010000020">
    <property type="protein sequence ID" value="KAJ6340036.1"/>
    <property type="molecule type" value="Genomic_DNA"/>
</dbReference>
<feature type="signal peptide" evidence="1">
    <location>
        <begin position="1"/>
        <end position="21"/>
    </location>
</feature>